<feature type="region of interest" description="Disordered" evidence="1">
    <location>
        <begin position="1"/>
        <end position="110"/>
    </location>
</feature>
<organism evidence="3 4">
    <name type="scientific">Geodermatophilus normandii</name>
    <dbReference type="NCBI Taxonomy" id="1137989"/>
    <lineage>
        <taxon>Bacteria</taxon>
        <taxon>Bacillati</taxon>
        <taxon>Actinomycetota</taxon>
        <taxon>Actinomycetes</taxon>
        <taxon>Geodermatophilales</taxon>
        <taxon>Geodermatophilaceae</taxon>
        <taxon>Geodermatophilus</taxon>
    </lineage>
</organism>
<reference evidence="3 4" key="1">
    <citation type="submission" date="2019-12" db="EMBL/GenBank/DDBJ databases">
        <title>WGS of CPCC 203550 I12A-02606.</title>
        <authorList>
            <person name="Jiang Z."/>
        </authorList>
    </citation>
    <scope>NUCLEOTIDE SEQUENCE [LARGE SCALE GENOMIC DNA]</scope>
    <source>
        <strain evidence="3 4">I12A-02606</strain>
    </source>
</reference>
<evidence type="ECO:0000259" key="2">
    <source>
        <dbReference type="Pfam" id="PF03551"/>
    </source>
</evidence>
<dbReference type="RefSeq" id="WP_163477118.1">
    <property type="nucleotide sequence ID" value="NZ_JAAGWE010000020.1"/>
</dbReference>
<dbReference type="EMBL" id="JAAGWE010000020">
    <property type="protein sequence ID" value="NEM06997.1"/>
    <property type="molecule type" value="Genomic_DNA"/>
</dbReference>
<gene>
    <name evidence="3" type="ORF">GCU54_13370</name>
</gene>
<sequence>MEFDPRFESWRPGRRPSHGGQGPHGQHGGHGRRSHGFGFGFAGPGATGGPGPGGFGSGGPGFGGPGFGGPGFGGPGFGGPGWRGREGGPGFGPGFDPTAGMRRRGRGRAPRGDVRAAVLLLLAEQPMHGYQLMQAIADRSGGRWTPSPGAIYPTLSQLEDEGLVTVTADAGRKLATLTDTGRSAAEQLRGTGNDPFAGAADGAPAADLRGLLEQLHGAVRQVARTGTEAQFTAAVGILAEARRSLYLLLAEGPEGAQGPAAEDPQA</sequence>
<dbReference type="InterPro" id="IPR005149">
    <property type="entry name" value="Tscrpt_reg_PadR_N"/>
</dbReference>
<comment type="caution">
    <text evidence="3">The sequence shown here is derived from an EMBL/GenBank/DDBJ whole genome shotgun (WGS) entry which is preliminary data.</text>
</comment>
<proteinExistence type="predicted"/>
<protein>
    <submittedName>
        <fullName evidence="3">PadR family transcriptional regulator</fullName>
    </submittedName>
</protein>
<dbReference type="Proteomes" id="UP000471126">
    <property type="component" value="Unassembled WGS sequence"/>
</dbReference>
<evidence type="ECO:0000256" key="1">
    <source>
        <dbReference type="SAM" id="MobiDB-lite"/>
    </source>
</evidence>
<evidence type="ECO:0000313" key="3">
    <source>
        <dbReference type="EMBL" id="NEM06997.1"/>
    </source>
</evidence>
<dbReference type="Pfam" id="PF03551">
    <property type="entry name" value="PadR"/>
    <property type="match status" value="1"/>
</dbReference>
<feature type="domain" description="Transcription regulator PadR N-terminal" evidence="2">
    <location>
        <begin position="118"/>
        <end position="186"/>
    </location>
</feature>
<dbReference type="InterPro" id="IPR036388">
    <property type="entry name" value="WH-like_DNA-bd_sf"/>
</dbReference>
<feature type="compositionally biased region" description="Basic and acidic residues" evidence="1">
    <location>
        <begin position="1"/>
        <end position="11"/>
    </location>
</feature>
<dbReference type="InterPro" id="IPR036390">
    <property type="entry name" value="WH_DNA-bd_sf"/>
</dbReference>
<accession>A0A6P0GI88</accession>
<dbReference type="SUPFAM" id="SSF46785">
    <property type="entry name" value="Winged helix' DNA-binding domain"/>
    <property type="match status" value="1"/>
</dbReference>
<name>A0A6P0GI88_9ACTN</name>
<dbReference type="PANTHER" id="PTHR43252:SF2">
    <property type="entry name" value="TRANSCRIPTION REGULATOR, PADR-LIKE FAMILY"/>
    <property type="match status" value="1"/>
</dbReference>
<dbReference type="AlphaFoldDB" id="A0A6P0GI88"/>
<feature type="compositionally biased region" description="Gly residues" evidence="1">
    <location>
        <begin position="37"/>
        <end position="93"/>
    </location>
</feature>
<dbReference type="PANTHER" id="PTHR43252">
    <property type="entry name" value="TRANSCRIPTIONAL REGULATOR YQJI"/>
    <property type="match status" value="1"/>
</dbReference>
<dbReference type="Gene3D" id="1.10.10.10">
    <property type="entry name" value="Winged helix-like DNA-binding domain superfamily/Winged helix DNA-binding domain"/>
    <property type="match status" value="1"/>
</dbReference>
<evidence type="ECO:0000313" key="4">
    <source>
        <dbReference type="Proteomes" id="UP000471126"/>
    </source>
</evidence>